<evidence type="ECO:0000313" key="2">
    <source>
        <dbReference type="Proteomes" id="UP000016843"/>
    </source>
</evidence>
<name>U5BR86_9BACT</name>
<protein>
    <submittedName>
        <fullName evidence="1">Uncharacterized protein</fullName>
    </submittedName>
</protein>
<organism evidence="1 2">
    <name type="scientific">Rhodonellum psychrophilum GCM71 = DSM 17998</name>
    <dbReference type="NCBI Taxonomy" id="1123057"/>
    <lineage>
        <taxon>Bacteria</taxon>
        <taxon>Pseudomonadati</taxon>
        <taxon>Bacteroidota</taxon>
        <taxon>Cytophagia</taxon>
        <taxon>Cytophagales</taxon>
        <taxon>Cytophagaceae</taxon>
        <taxon>Rhodonellum</taxon>
    </lineage>
</organism>
<sequence>MKLHWKAQSRVLVFHAKYKFDILDFTKIAGFQFVVFLPTSKGAMD</sequence>
<dbReference type="Proteomes" id="UP000016843">
    <property type="component" value="Unassembled WGS sequence"/>
</dbReference>
<evidence type="ECO:0000313" key="1">
    <source>
        <dbReference type="EMBL" id="ERM80398.1"/>
    </source>
</evidence>
<keyword evidence="2" id="KW-1185">Reference proteome</keyword>
<comment type="caution">
    <text evidence="1">The sequence shown here is derived from an EMBL/GenBank/DDBJ whole genome shotgun (WGS) entry which is preliminary data.</text>
</comment>
<proteinExistence type="predicted"/>
<dbReference type="EMBL" id="AWXR01000104">
    <property type="protein sequence ID" value="ERM80398.1"/>
    <property type="molecule type" value="Genomic_DNA"/>
</dbReference>
<reference evidence="1 2" key="1">
    <citation type="journal article" date="2013" name="Genome Announc.">
        <title>Draft Genome Sequence of the Psychrophilic and Alkaliphilic Rhodonellum psychrophilum Strain GCM71T.</title>
        <authorList>
            <person name="Hauptmann A.L."/>
            <person name="Glaring M.A."/>
            <person name="Hallin P.F."/>
            <person name="Prieme A."/>
            <person name="Stougaard P."/>
        </authorList>
    </citation>
    <scope>NUCLEOTIDE SEQUENCE [LARGE SCALE GENOMIC DNA]</scope>
    <source>
        <strain evidence="1 2">GCM71</strain>
    </source>
</reference>
<dbReference type="AlphaFoldDB" id="U5BR86"/>
<accession>U5BR86</accession>
<gene>
    <name evidence="1" type="ORF">P872_21995</name>
</gene>